<evidence type="ECO:0000256" key="1">
    <source>
        <dbReference type="SAM" id="Phobius"/>
    </source>
</evidence>
<keyword evidence="1" id="KW-0812">Transmembrane</keyword>
<dbReference type="Proteomes" id="UP000593850">
    <property type="component" value="Segment"/>
</dbReference>
<keyword evidence="1" id="KW-1133">Transmembrane helix</keyword>
<dbReference type="GeneID" id="65131040"/>
<keyword evidence="3" id="KW-1185">Reference proteome</keyword>
<evidence type="ECO:0000313" key="3">
    <source>
        <dbReference type="Proteomes" id="UP000593850"/>
    </source>
</evidence>
<accession>A0A7M1RVQ4</accession>
<feature type="transmembrane region" description="Helical" evidence="1">
    <location>
        <begin position="12"/>
        <end position="34"/>
    </location>
</feature>
<dbReference type="RefSeq" id="YP_010112562.1">
    <property type="nucleotide sequence ID" value="NC_055893.1"/>
</dbReference>
<dbReference type="KEGG" id="vg:65131040"/>
<dbReference type="EMBL" id="MT774400">
    <property type="protein sequence ID" value="QOR57110.1"/>
    <property type="molecule type" value="Genomic_DNA"/>
</dbReference>
<proteinExistence type="predicted"/>
<reference evidence="2 3" key="1">
    <citation type="submission" date="2020-07" db="EMBL/GenBank/DDBJ databases">
        <title>Taxonomic proposal: Crassvirales, a new order of highly abundant and diverse bacterial viruses.</title>
        <authorList>
            <person name="Shkoporov A.N."/>
            <person name="Stockdale S.R."/>
            <person name="Guerin E."/>
            <person name="Ross R.P."/>
            <person name="Hill C."/>
        </authorList>
    </citation>
    <scope>NUCLEOTIDE SEQUENCE [LARGE SCALE GENOMIC DNA]</scope>
</reference>
<sequence length="92" mass="10249">MKKFIKNIGKILSYPVKILFIMYCIPAFLVDYIGQVLAGEAKACHAKWKAVWSIIKFVMDKAIKGEPVTLKSTFGASTKNDSITYCKSVVLS</sequence>
<name>A0A7M1RVQ4_9CAUD</name>
<evidence type="ECO:0000313" key="2">
    <source>
        <dbReference type="EMBL" id="QOR57110.1"/>
    </source>
</evidence>
<organism evidence="2 3">
    <name type="scientific">uncultured phage cr4_1</name>
    <dbReference type="NCBI Taxonomy" id="2772084"/>
    <lineage>
        <taxon>Viruses</taxon>
        <taxon>Duplodnaviria</taxon>
        <taxon>Heunggongvirae</taxon>
        <taxon>Uroviricota</taxon>
        <taxon>Caudoviricetes</taxon>
        <taxon>Crassvirales</taxon>
        <taxon>Suoliviridae</taxon>
        <taxon>Loutivirinae</taxon>
        <taxon>Buorbuivirus</taxon>
        <taxon>Buorbuivirus hominis</taxon>
    </lineage>
</organism>
<protein>
    <submittedName>
        <fullName evidence="2">Uncharacterized protein</fullName>
    </submittedName>
</protein>
<keyword evidence="1" id="KW-0472">Membrane</keyword>